<organism evidence="10 11">
    <name type="scientific">Steinernema glaseri</name>
    <dbReference type="NCBI Taxonomy" id="37863"/>
    <lineage>
        <taxon>Eukaryota</taxon>
        <taxon>Metazoa</taxon>
        <taxon>Ecdysozoa</taxon>
        <taxon>Nematoda</taxon>
        <taxon>Chromadorea</taxon>
        <taxon>Rhabditida</taxon>
        <taxon>Tylenchina</taxon>
        <taxon>Panagrolaimomorpha</taxon>
        <taxon>Strongyloidoidea</taxon>
        <taxon>Steinernematidae</taxon>
        <taxon>Steinernema</taxon>
    </lineage>
</organism>
<keyword evidence="7" id="KW-0788">Thiol protease</keyword>
<keyword evidence="5" id="KW-0833">Ubl conjugation pathway</keyword>
<dbReference type="Proteomes" id="UP000095287">
    <property type="component" value="Unplaced"/>
</dbReference>
<evidence type="ECO:0000256" key="6">
    <source>
        <dbReference type="ARBA" id="ARBA00022801"/>
    </source>
</evidence>
<keyword evidence="4" id="KW-0645">Protease</keyword>
<evidence type="ECO:0000313" key="11">
    <source>
        <dbReference type="WBParaSite" id="L893_g8168.t1"/>
    </source>
</evidence>
<evidence type="ECO:0000256" key="7">
    <source>
        <dbReference type="ARBA" id="ARBA00022807"/>
    </source>
</evidence>
<feature type="domain" description="USP" evidence="9">
    <location>
        <begin position="1"/>
        <end position="296"/>
    </location>
</feature>
<dbReference type="PROSITE" id="PS00973">
    <property type="entry name" value="USP_2"/>
    <property type="match status" value="1"/>
</dbReference>
<dbReference type="InterPro" id="IPR038765">
    <property type="entry name" value="Papain-like_cys_pep_sf"/>
</dbReference>
<evidence type="ECO:0000256" key="2">
    <source>
        <dbReference type="ARBA" id="ARBA00009085"/>
    </source>
</evidence>
<evidence type="ECO:0000313" key="10">
    <source>
        <dbReference type="Proteomes" id="UP000095287"/>
    </source>
</evidence>
<evidence type="ECO:0000256" key="1">
    <source>
        <dbReference type="ARBA" id="ARBA00000707"/>
    </source>
</evidence>
<dbReference type="WBParaSite" id="L893_g8168.t1">
    <property type="protein sequence ID" value="L893_g8168.t1"/>
    <property type="gene ID" value="L893_g8168"/>
</dbReference>
<dbReference type="InterPro" id="IPR028889">
    <property type="entry name" value="USP"/>
</dbReference>
<dbReference type="InterPro" id="IPR018200">
    <property type="entry name" value="USP_CS"/>
</dbReference>
<dbReference type="PROSITE" id="PS50235">
    <property type="entry name" value="USP_3"/>
    <property type="match status" value="1"/>
</dbReference>
<evidence type="ECO:0000259" key="9">
    <source>
        <dbReference type="PROSITE" id="PS50235"/>
    </source>
</evidence>
<dbReference type="GO" id="GO:0004843">
    <property type="term" value="F:cysteine-type deubiquitinase activity"/>
    <property type="evidence" value="ECO:0007669"/>
    <property type="project" value="UniProtKB-EC"/>
</dbReference>
<keyword evidence="6" id="KW-0378">Hydrolase</keyword>
<feature type="region of interest" description="Disordered" evidence="8">
    <location>
        <begin position="301"/>
        <end position="342"/>
    </location>
</feature>
<evidence type="ECO:0000256" key="3">
    <source>
        <dbReference type="ARBA" id="ARBA00012759"/>
    </source>
</evidence>
<dbReference type="Gene3D" id="3.90.70.10">
    <property type="entry name" value="Cysteine proteinases"/>
    <property type="match status" value="1"/>
</dbReference>
<dbReference type="GO" id="GO:0006508">
    <property type="term" value="P:proteolysis"/>
    <property type="evidence" value="ECO:0007669"/>
    <property type="project" value="UniProtKB-KW"/>
</dbReference>
<proteinExistence type="inferred from homology"/>
<dbReference type="PANTHER" id="PTHR21646:SF24">
    <property type="entry name" value="UBIQUITIN CARBOXYL-TERMINAL HYDROLASE"/>
    <property type="match status" value="1"/>
</dbReference>
<evidence type="ECO:0000256" key="4">
    <source>
        <dbReference type="ARBA" id="ARBA00022670"/>
    </source>
</evidence>
<protein>
    <recommendedName>
        <fullName evidence="3">ubiquitinyl hydrolase 1</fullName>
        <ecNumber evidence="3">3.4.19.12</ecNumber>
    </recommendedName>
</protein>
<reference evidence="11" key="1">
    <citation type="submission" date="2016-11" db="UniProtKB">
        <authorList>
            <consortium name="WormBaseParasite"/>
        </authorList>
    </citation>
    <scope>IDENTIFICATION</scope>
</reference>
<dbReference type="GO" id="GO:0016579">
    <property type="term" value="P:protein deubiquitination"/>
    <property type="evidence" value="ECO:0007669"/>
    <property type="project" value="InterPro"/>
</dbReference>
<dbReference type="InterPro" id="IPR050185">
    <property type="entry name" value="Ub_carboxyl-term_hydrolase"/>
</dbReference>
<dbReference type="SUPFAM" id="SSF54001">
    <property type="entry name" value="Cysteine proteinases"/>
    <property type="match status" value="1"/>
</dbReference>
<dbReference type="CDD" id="cd02674">
    <property type="entry name" value="Peptidase_C19R"/>
    <property type="match status" value="1"/>
</dbReference>
<dbReference type="PANTHER" id="PTHR21646">
    <property type="entry name" value="UBIQUITIN CARBOXYL-TERMINAL HYDROLASE"/>
    <property type="match status" value="1"/>
</dbReference>
<feature type="compositionally biased region" description="Polar residues" evidence="8">
    <location>
        <begin position="311"/>
        <end position="332"/>
    </location>
</feature>
<dbReference type="Pfam" id="PF00443">
    <property type="entry name" value="UCH"/>
    <property type="match status" value="1"/>
</dbReference>
<name>A0A1I8AQH0_9BILA</name>
<evidence type="ECO:0000256" key="8">
    <source>
        <dbReference type="SAM" id="MobiDB-lite"/>
    </source>
</evidence>
<accession>A0A1I8AQH0</accession>
<comment type="similarity">
    <text evidence="2">Belongs to the peptidase C19 family.</text>
</comment>
<dbReference type="EC" id="3.4.19.12" evidence="3"/>
<sequence>MQGQLAVAYGALIHQMWSGKHSVVVPRELKSLIGKFEPRFNGYNQQDSQELLAFLLDGLHEDLNLITNKPYIEEKDADGRPDSVVADEAWEAYQQRNDSIIVDNMHGQLKSTVVCPECSKVSIKFDPFCFLSVPLPSTERSTRSRENKVQISECFDLFTREEELGEHDLWYCPQCKEHRQASKKLDLWKLPDTLIVHLKRFQYTRWFREKLDFPVEFPVRGFDLTDRVLEKSGQQYVYDLIAISDHSGGLGGGHYTAIGLNKGKWYNFNDSYASDLGDLPDVKSSRQAYMLFYQRRGTNGYNSPRKCNGNGPATNGTPPSNGATGEAASTNGAMDVGTSADM</sequence>
<evidence type="ECO:0000256" key="5">
    <source>
        <dbReference type="ARBA" id="ARBA00022786"/>
    </source>
</evidence>
<comment type="catalytic activity">
    <reaction evidence="1">
        <text>Thiol-dependent hydrolysis of ester, thioester, amide, peptide and isopeptide bonds formed by the C-terminal Gly of ubiquitin (a 76-residue protein attached to proteins as an intracellular targeting signal).</text>
        <dbReference type="EC" id="3.4.19.12"/>
    </reaction>
</comment>
<dbReference type="AlphaFoldDB" id="A0A1I8AQH0"/>
<dbReference type="InterPro" id="IPR001394">
    <property type="entry name" value="Peptidase_C19_UCH"/>
</dbReference>
<keyword evidence="10" id="KW-1185">Reference proteome</keyword>